<protein>
    <submittedName>
        <fullName evidence="1">Uncharacterized protein</fullName>
    </submittedName>
</protein>
<gene>
    <name evidence="1" type="ORF">BACI71_30965</name>
</gene>
<proteinExistence type="predicted"/>
<dbReference type="AlphaFoldDB" id="A0A653YT12"/>
<reference evidence="1 2" key="1">
    <citation type="submission" date="2019-10" db="EMBL/GenBank/DDBJ databases">
        <authorList>
            <person name="Karimi E."/>
        </authorList>
    </citation>
    <scope>NUCLEOTIDE SEQUENCE [LARGE SCALE GENOMIC DNA]</scope>
    <source>
        <strain evidence="1">Bacillus sp. 71</strain>
    </source>
</reference>
<evidence type="ECO:0000313" key="1">
    <source>
        <dbReference type="EMBL" id="VXC45722.1"/>
    </source>
</evidence>
<accession>A0A653YT12</accession>
<dbReference type="Proteomes" id="UP000437562">
    <property type="component" value="Unassembled WGS sequence"/>
</dbReference>
<sequence>MALLYYCLFFDLLSLWLNDKTNIVLKLTCRLVKEGSLNNFFIF</sequence>
<dbReference type="EMBL" id="CABWMC010000023">
    <property type="protein sequence ID" value="VXC45722.1"/>
    <property type="molecule type" value="Genomic_DNA"/>
</dbReference>
<evidence type="ECO:0000313" key="2">
    <source>
        <dbReference type="Proteomes" id="UP000437562"/>
    </source>
</evidence>
<organism evidence="1 2">
    <name type="scientific">Bacillus mycoides</name>
    <dbReference type="NCBI Taxonomy" id="1405"/>
    <lineage>
        <taxon>Bacteria</taxon>
        <taxon>Bacillati</taxon>
        <taxon>Bacillota</taxon>
        <taxon>Bacilli</taxon>
        <taxon>Bacillales</taxon>
        <taxon>Bacillaceae</taxon>
        <taxon>Bacillus</taxon>
        <taxon>Bacillus cereus group</taxon>
    </lineage>
</organism>
<name>A0A653YT12_BACMY</name>